<dbReference type="EMBL" id="ML976053">
    <property type="protein sequence ID" value="KAF1941059.1"/>
    <property type="molecule type" value="Genomic_DNA"/>
</dbReference>
<gene>
    <name evidence="4" type="ORF">EJ02DRAFT_435096</name>
</gene>
<dbReference type="PROSITE" id="PS50089">
    <property type="entry name" value="ZF_RING_2"/>
    <property type="match status" value="1"/>
</dbReference>
<evidence type="ECO:0000313" key="4">
    <source>
        <dbReference type="EMBL" id="KAF1941059.1"/>
    </source>
</evidence>
<dbReference type="SUPFAM" id="SSF57850">
    <property type="entry name" value="RING/U-box"/>
    <property type="match status" value="1"/>
</dbReference>
<dbReference type="GO" id="GO:0008270">
    <property type="term" value="F:zinc ion binding"/>
    <property type="evidence" value="ECO:0007669"/>
    <property type="project" value="UniProtKB-KW"/>
</dbReference>
<dbReference type="AlphaFoldDB" id="A0A6A5SNL1"/>
<evidence type="ECO:0000256" key="2">
    <source>
        <dbReference type="SAM" id="MobiDB-lite"/>
    </source>
</evidence>
<keyword evidence="1" id="KW-0479">Metal-binding</keyword>
<keyword evidence="1" id="KW-0863">Zinc-finger</keyword>
<evidence type="ECO:0000313" key="5">
    <source>
        <dbReference type="Proteomes" id="UP000800038"/>
    </source>
</evidence>
<name>A0A6A5SNL1_9PLEO</name>
<proteinExistence type="predicted"/>
<dbReference type="OrthoDB" id="8062037at2759"/>
<sequence length="427" mass="45960">MFGSFVRGGGGGERCGPFQAGIWAAGNPFRGWSGGNGGCRIGGDQPIAGGHDRGYSQNYHDEGSFDDYGGQDPTGGGFNGRNGSMGRGGMPMSMGLFGGMNGPMGGGTSFSYSYFQDSDGNVHQEGRGSQGSYRNTFRGNQMVGGMRNNLSNGRLPAEGGEAVLSDFWGGCNPFSGDGVGMRGLHSPPERGLQPDGRFAFEYEPVPLGEDVSPSQDSNQRMANFIQRHTRPVSEGGASSAPNTNCPICLEPPSAIHLCVQIKHIAGCSHLIGRDCLKEMLSRRPDNKKECPLCRAEWIREDGIWQDSEEWQQMAQMNGRGGGRRAPLSFSGPHALTARRRNSTTSSMHGGFGVAPQTPVMGGMGNSEYRAGQRLVRGCHPGLYQEQYPSDRSGNMHNPLPAWMRGRLSRAPCPSGREFFNFDHLHNI</sequence>
<keyword evidence="1" id="KW-0862">Zinc</keyword>
<feature type="compositionally biased region" description="Basic and acidic residues" evidence="2">
    <location>
        <begin position="50"/>
        <end position="63"/>
    </location>
</feature>
<keyword evidence="5" id="KW-1185">Reference proteome</keyword>
<feature type="region of interest" description="Disordered" evidence="2">
    <location>
        <begin position="48"/>
        <end position="85"/>
    </location>
</feature>
<reference evidence="4" key="1">
    <citation type="journal article" date="2020" name="Stud. Mycol.">
        <title>101 Dothideomycetes genomes: a test case for predicting lifestyles and emergence of pathogens.</title>
        <authorList>
            <person name="Haridas S."/>
            <person name="Albert R."/>
            <person name="Binder M."/>
            <person name="Bloem J."/>
            <person name="Labutti K."/>
            <person name="Salamov A."/>
            <person name="Andreopoulos B."/>
            <person name="Baker S."/>
            <person name="Barry K."/>
            <person name="Bills G."/>
            <person name="Bluhm B."/>
            <person name="Cannon C."/>
            <person name="Castanera R."/>
            <person name="Culley D."/>
            <person name="Daum C."/>
            <person name="Ezra D."/>
            <person name="Gonzalez J."/>
            <person name="Henrissat B."/>
            <person name="Kuo A."/>
            <person name="Liang C."/>
            <person name="Lipzen A."/>
            <person name="Lutzoni F."/>
            <person name="Magnuson J."/>
            <person name="Mondo S."/>
            <person name="Nolan M."/>
            <person name="Ohm R."/>
            <person name="Pangilinan J."/>
            <person name="Park H.-J."/>
            <person name="Ramirez L."/>
            <person name="Alfaro M."/>
            <person name="Sun H."/>
            <person name="Tritt A."/>
            <person name="Yoshinaga Y."/>
            <person name="Zwiers L.-H."/>
            <person name="Turgeon B."/>
            <person name="Goodwin S."/>
            <person name="Spatafora J."/>
            <person name="Crous P."/>
            <person name="Grigoriev I."/>
        </authorList>
    </citation>
    <scope>NUCLEOTIDE SEQUENCE</scope>
    <source>
        <strain evidence="4">CBS 161.51</strain>
    </source>
</reference>
<dbReference type="InterPro" id="IPR013083">
    <property type="entry name" value="Znf_RING/FYVE/PHD"/>
</dbReference>
<protein>
    <recommendedName>
        <fullName evidence="3">RING-type domain-containing protein</fullName>
    </recommendedName>
</protein>
<dbReference type="Proteomes" id="UP000800038">
    <property type="component" value="Unassembled WGS sequence"/>
</dbReference>
<feature type="domain" description="RING-type" evidence="3">
    <location>
        <begin position="245"/>
        <end position="294"/>
    </location>
</feature>
<feature type="compositionally biased region" description="Gly residues" evidence="2">
    <location>
        <begin position="72"/>
        <end position="85"/>
    </location>
</feature>
<organism evidence="4 5">
    <name type="scientific">Clathrospora elynae</name>
    <dbReference type="NCBI Taxonomy" id="706981"/>
    <lineage>
        <taxon>Eukaryota</taxon>
        <taxon>Fungi</taxon>
        <taxon>Dikarya</taxon>
        <taxon>Ascomycota</taxon>
        <taxon>Pezizomycotina</taxon>
        <taxon>Dothideomycetes</taxon>
        <taxon>Pleosporomycetidae</taxon>
        <taxon>Pleosporales</taxon>
        <taxon>Diademaceae</taxon>
        <taxon>Clathrospora</taxon>
    </lineage>
</organism>
<accession>A0A6A5SNL1</accession>
<dbReference type="InterPro" id="IPR001841">
    <property type="entry name" value="Znf_RING"/>
</dbReference>
<evidence type="ECO:0000259" key="3">
    <source>
        <dbReference type="PROSITE" id="PS50089"/>
    </source>
</evidence>
<dbReference type="Gene3D" id="3.30.40.10">
    <property type="entry name" value="Zinc/RING finger domain, C3HC4 (zinc finger)"/>
    <property type="match status" value="1"/>
</dbReference>
<evidence type="ECO:0000256" key="1">
    <source>
        <dbReference type="PROSITE-ProRule" id="PRU00175"/>
    </source>
</evidence>